<evidence type="ECO:0000313" key="2">
    <source>
        <dbReference type="Proteomes" id="UP000541444"/>
    </source>
</evidence>
<sequence>MKPQVRTTSGFKKEIGKIMDMLRDIRADAERRQMVDERYLPALGKLKSLTELRISLLSSLRRLGNEFLGISQNNDDGVNIRGKQNIVAFPKLSDLELHQMKEWEEWVLPVEGEIQIMPCLHRLKICEARKLKVLPALGRLKSLAKLSIVLTDSVKHIGLEFLGISKYDATRNHISKISESQV</sequence>
<dbReference type="SUPFAM" id="SSF52058">
    <property type="entry name" value="L domain-like"/>
    <property type="match status" value="1"/>
</dbReference>
<proteinExistence type="predicted"/>
<keyword evidence="2" id="KW-1185">Reference proteome</keyword>
<accession>A0A7J7ML54</accession>
<name>A0A7J7ML54_9MAGN</name>
<dbReference type="EMBL" id="JACGCM010001420">
    <property type="protein sequence ID" value="KAF6155500.1"/>
    <property type="molecule type" value="Genomic_DNA"/>
</dbReference>
<evidence type="ECO:0000313" key="1">
    <source>
        <dbReference type="EMBL" id="KAF6155500.1"/>
    </source>
</evidence>
<gene>
    <name evidence="1" type="ORF">GIB67_017855</name>
</gene>
<dbReference type="Gene3D" id="3.80.10.10">
    <property type="entry name" value="Ribonuclease Inhibitor"/>
    <property type="match status" value="1"/>
</dbReference>
<dbReference type="InterPro" id="IPR032675">
    <property type="entry name" value="LRR_dom_sf"/>
</dbReference>
<dbReference type="Proteomes" id="UP000541444">
    <property type="component" value="Unassembled WGS sequence"/>
</dbReference>
<organism evidence="1 2">
    <name type="scientific">Kingdonia uniflora</name>
    <dbReference type="NCBI Taxonomy" id="39325"/>
    <lineage>
        <taxon>Eukaryota</taxon>
        <taxon>Viridiplantae</taxon>
        <taxon>Streptophyta</taxon>
        <taxon>Embryophyta</taxon>
        <taxon>Tracheophyta</taxon>
        <taxon>Spermatophyta</taxon>
        <taxon>Magnoliopsida</taxon>
        <taxon>Ranunculales</taxon>
        <taxon>Circaeasteraceae</taxon>
        <taxon>Kingdonia</taxon>
    </lineage>
</organism>
<protein>
    <submittedName>
        <fullName evidence="1">Uncharacterized protein</fullName>
    </submittedName>
</protein>
<comment type="caution">
    <text evidence="1">The sequence shown here is derived from an EMBL/GenBank/DDBJ whole genome shotgun (WGS) entry which is preliminary data.</text>
</comment>
<dbReference type="AlphaFoldDB" id="A0A7J7ML54"/>
<reference evidence="1 2" key="1">
    <citation type="journal article" date="2020" name="IScience">
        <title>Genome Sequencing of the Endangered Kingdonia uniflora (Circaeasteraceae, Ranunculales) Reveals Potential Mechanisms of Evolutionary Specialization.</title>
        <authorList>
            <person name="Sun Y."/>
            <person name="Deng T."/>
            <person name="Zhang A."/>
            <person name="Moore M.J."/>
            <person name="Landis J.B."/>
            <person name="Lin N."/>
            <person name="Zhang H."/>
            <person name="Zhang X."/>
            <person name="Huang J."/>
            <person name="Zhang X."/>
            <person name="Sun H."/>
            <person name="Wang H."/>
        </authorList>
    </citation>
    <scope>NUCLEOTIDE SEQUENCE [LARGE SCALE GENOMIC DNA]</scope>
    <source>
        <strain evidence="1">TB1705</strain>
        <tissue evidence="1">Leaf</tissue>
    </source>
</reference>